<feature type="compositionally biased region" description="Pro residues" evidence="1">
    <location>
        <begin position="1"/>
        <end position="11"/>
    </location>
</feature>
<feature type="domain" description="DUF6699" evidence="2">
    <location>
        <begin position="276"/>
        <end position="409"/>
    </location>
</feature>
<gene>
    <name evidence="3" type="ORF">PHLCEN_2v10835</name>
</gene>
<sequence>MHFTPVIPPHPYDGGSSPAPDPPVIPAFSPQHAPTTPAWMNHAQAQGNFAAFPQQQFAQTPFLGVPGQAPGSYFIPPVALPQQGTPMAPVGPSGYSSDWTGFPNVALGAMGAMGGPPPGTPWGPAGGGHGQFAPQQVPGTGFAAFQQQPLPMGYAFGPWGGTPAGAFATPFAQPAAMPGGWPSHTPYHPQQAMPAMPGGGFGGAASAPAPPPSNTAATHHRPSRSTELADKIDKFSEDPIYGPVLDAFLVKVVKARIEMNPLLAPPPDKLDERPYLKWNLLFPSGQCQKSSDPGHRSWADGRGAPATWPRVKSLRLISRSIPWEIQINATDAELGVTCGDVIESIHDFMYGRVSKAQMDSATPSQKQLISTAYWHNRSTAYGVPGGRLHRTLLRCDWLGLQTMYGGIVEADERCMRDLLCGAELPCTFELKCLQRYPMTEAEIREHEAREAEVQEEEERRARRRSRANSRAASRVPSRAPSSRGNTAASTTSTSDSD</sequence>
<evidence type="ECO:0000313" key="3">
    <source>
        <dbReference type="EMBL" id="PSR73307.1"/>
    </source>
</evidence>
<name>A0A2R6NLP1_9APHY</name>
<dbReference type="Proteomes" id="UP000186601">
    <property type="component" value="Unassembled WGS sequence"/>
</dbReference>
<proteinExistence type="predicted"/>
<accession>A0A2R6NLP1</accession>
<feature type="region of interest" description="Disordered" evidence="1">
    <location>
        <begin position="192"/>
        <end position="228"/>
    </location>
</feature>
<dbReference type="EMBL" id="MLYV02001085">
    <property type="protein sequence ID" value="PSR73307.1"/>
    <property type="molecule type" value="Genomic_DNA"/>
</dbReference>
<evidence type="ECO:0000259" key="2">
    <source>
        <dbReference type="Pfam" id="PF20415"/>
    </source>
</evidence>
<keyword evidence="4" id="KW-1185">Reference proteome</keyword>
<reference evidence="3 4" key="1">
    <citation type="submission" date="2018-02" db="EMBL/GenBank/DDBJ databases">
        <title>Genome sequence of the basidiomycete white-rot fungus Phlebia centrifuga.</title>
        <authorList>
            <person name="Granchi Z."/>
            <person name="Peng M."/>
            <person name="de Vries R.P."/>
            <person name="Hilden K."/>
            <person name="Makela M.R."/>
            <person name="Grigoriev I."/>
            <person name="Riley R."/>
        </authorList>
    </citation>
    <scope>NUCLEOTIDE SEQUENCE [LARGE SCALE GENOMIC DNA]</scope>
    <source>
        <strain evidence="3 4">FBCC195</strain>
    </source>
</reference>
<feature type="region of interest" description="Disordered" evidence="1">
    <location>
        <begin position="1"/>
        <end position="38"/>
    </location>
</feature>
<feature type="compositionally biased region" description="Basic and acidic residues" evidence="1">
    <location>
        <begin position="446"/>
        <end position="460"/>
    </location>
</feature>
<feature type="region of interest" description="Disordered" evidence="1">
    <location>
        <begin position="446"/>
        <end position="497"/>
    </location>
</feature>
<evidence type="ECO:0000313" key="4">
    <source>
        <dbReference type="Proteomes" id="UP000186601"/>
    </source>
</evidence>
<dbReference type="AlphaFoldDB" id="A0A2R6NLP1"/>
<organism evidence="3 4">
    <name type="scientific">Hermanssonia centrifuga</name>
    <dbReference type="NCBI Taxonomy" id="98765"/>
    <lineage>
        <taxon>Eukaryota</taxon>
        <taxon>Fungi</taxon>
        <taxon>Dikarya</taxon>
        <taxon>Basidiomycota</taxon>
        <taxon>Agaricomycotina</taxon>
        <taxon>Agaricomycetes</taxon>
        <taxon>Polyporales</taxon>
        <taxon>Meruliaceae</taxon>
        <taxon>Hermanssonia</taxon>
    </lineage>
</organism>
<dbReference type="InterPro" id="IPR046522">
    <property type="entry name" value="DUF6699"/>
</dbReference>
<feature type="compositionally biased region" description="Low complexity" evidence="1">
    <location>
        <begin position="468"/>
        <end position="497"/>
    </location>
</feature>
<dbReference type="OrthoDB" id="21474at2759"/>
<comment type="caution">
    <text evidence="3">The sequence shown here is derived from an EMBL/GenBank/DDBJ whole genome shotgun (WGS) entry which is preliminary data.</text>
</comment>
<protein>
    <recommendedName>
        <fullName evidence="2">DUF6699 domain-containing protein</fullName>
    </recommendedName>
</protein>
<dbReference type="Pfam" id="PF20415">
    <property type="entry name" value="DUF6699"/>
    <property type="match status" value="1"/>
</dbReference>
<evidence type="ECO:0000256" key="1">
    <source>
        <dbReference type="SAM" id="MobiDB-lite"/>
    </source>
</evidence>
<dbReference type="STRING" id="98765.A0A2R6NLP1"/>